<evidence type="ECO:0000313" key="10">
    <source>
        <dbReference type="EMBL" id="KAF4119962.1"/>
    </source>
</evidence>
<keyword evidence="11" id="KW-1185">Reference proteome</keyword>
<evidence type="ECO:0000256" key="4">
    <source>
        <dbReference type="ARBA" id="ARBA00022660"/>
    </source>
</evidence>
<evidence type="ECO:0000256" key="7">
    <source>
        <dbReference type="ARBA" id="ARBA00023128"/>
    </source>
</evidence>
<dbReference type="PANTHER" id="PTHR12022:SF0">
    <property type="entry name" value="CYTOCHROME B-C1 COMPLEX SUBUNIT 7"/>
    <property type="match status" value="1"/>
</dbReference>
<comment type="similarity">
    <text evidence="2 9">Belongs to the UQCRB/QCR7 family.</text>
</comment>
<dbReference type="Pfam" id="PF02271">
    <property type="entry name" value="UCR_14kD"/>
    <property type="match status" value="1"/>
</dbReference>
<dbReference type="GO" id="GO:0005743">
    <property type="term" value="C:mitochondrial inner membrane"/>
    <property type="evidence" value="ECO:0007669"/>
    <property type="project" value="UniProtKB-SubCell"/>
</dbReference>
<keyword evidence="6 9" id="KW-0249">Electron transport</keyword>
<dbReference type="OrthoDB" id="425749at2759"/>
<dbReference type="Proteomes" id="UP000749293">
    <property type="component" value="Unassembled WGS sequence"/>
</dbReference>
<name>A0A9P4YQI5_9HYPO</name>
<keyword evidence="4 9" id="KW-0679">Respiratory chain</keyword>
<accession>A0A9P4YQI5</accession>
<organism evidence="10 11">
    <name type="scientific">Geosmithia morbida</name>
    <dbReference type="NCBI Taxonomy" id="1094350"/>
    <lineage>
        <taxon>Eukaryota</taxon>
        <taxon>Fungi</taxon>
        <taxon>Dikarya</taxon>
        <taxon>Ascomycota</taxon>
        <taxon>Pezizomycotina</taxon>
        <taxon>Sordariomycetes</taxon>
        <taxon>Hypocreomycetidae</taxon>
        <taxon>Hypocreales</taxon>
        <taxon>Bionectriaceae</taxon>
        <taxon>Geosmithia</taxon>
    </lineage>
</organism>
<dbReference type="FunFam" id="1.10.1090.10:FF:000001">
    <property type="entry name" value="Cytochrome b-c1 complex subunit 7"/>
    <property type="match status" value="1"/>
</dbReference>
<evidence type="ECO:0000256" key="6">
    <source>
        <dbReference type="ARBA" id="ARBA00022982"/>
    </source>
</evidence>
<dbReference type="GO" id="GO:0006122">
    <property type="term" value="P:mitochondrial electron transport, ubiquinol to cytochrome c"/>
    <property type="evidence" value="ECO:0007669"/>
    <property type="project" value="InterPro"/>
</dbReference>
<evidence type="ECO:0000256" key="9">
    <source>
        <dbReference type="PIRNR" id="PIRNR000022"/>
    </source>
</evidence>
<keyword evidence="3 9" id="KW-0813">Transport</keyword>
<evidence type="ECO:0000256" key="1">
    <source>
        <dbReference type="ARBA" id="ARBA00004443"/>
    </source>
</evidence>
<dbReference type="AlphaFoldDB" id="A0A9P4YQI5"/>
<dbReference type="PANTHER" id="PTHR12022">
    <property type="entry name" value="UBIQUINOL-CYTOCHROME C REDUCTASE COMPLEX 14 KD PROTEIN"/>
    <property type="match status" value="1"/>
</dbReference>
<proteinExistence type="inferred from homology"/>
<dbReference type="SUPFAM" id="SSF81524">
    <property type="entry name" value="14 kDa protein of cytochrome bc1 complex (Ubiquinol-cytochrome c reductase)"/>
    <property type="match status" value="1"/>
</dbReference>
<dbReference type="Gene3D" id="1.10.1090.10">
    <property type="entry name" value="Cytochrome b-c1 complex subunit 7"/>
    <property type="match status" value="1"/>
</dbReference>
<gene>
    <name evidence="10" type="ORF">GMORB2_3373</name>
</gene>
<evidence type="ECO:0000256" key="8">
    <source>
        <dbReference type="ARBA" id="ARBA00023136"/>
    </source>
</evidence>
<evidence type="ECO:0000256" key="2">
    <source>
        <dbReference type="ARBA" id="ARBA00008554"/>
    </source>
</evidence>
<keyword evidence="8 9" id="KW-0472">Membrane</keyword>
<dbReference type="GeneID" id="55969601"/>
<evidence type="ECO:0000256" key="3">
    <source>
        <dbReference type="ARBA" id="ARBA00022448"/>
    </source>
</evidence>
<dbReference type="InterPro" id="IPR036544">
    <property type="entry name" value="QCR7_sf"/>
</dbReference>
<comment type="subcellular location">
    <subcellularLocation>
        <location evidence="1">Mitochondrion inner membrane</location>
        <topology evidence="1">Peripheral membrane protein</topology>
        <orientation evidence="1">Matrix side</orientation>
    </subcellularLocation>
</comment>
<comment type="caution">
    <text evidence="10">The sequence shown here is derived from an EMBL/GenBank/DDBJ whole genome shotgun (WGS) entry which is preliminary data.</text>
</comment>
<sequence>MVSLAPFVNKRPWLQKLLMPVSNWYAGASGYRQLGLRYDDLFEEEREAVQIALTRISNKEAYERVYRIRRATQCSYQHKLLPRSDWTTDATDIRYLSPIIRQVEAEEAERNALDAASIVRKN</sequence>
<dbReference type="EMBL" id="JAANYQ010000019">
    <property type="protein sequence ID" value="KAF4119962.1"/>
    <property type="molecule type" value="Genomic_DNA"/>
</dbReference>
<protein>
    <recommendedName>
        <fullName evidence="9">Cytochrome b-c1 complex subunit 7</fullName>
    </recommendedName>
</protein>
<dbReference type="RefSeq" id="XP_035318614.1">
    <property type="nucleotide sequence ID" value="XM_035465349.1"/>
</dbReference>
<reference evidence="10" key="1">
    <citation type="submission" date="2020-03" db="EMBL/GenBank/DDBJ databases">
        <title>Site-based positive gene gene selection in Geosmithia morbida across the United States reveals a broad range of putative effectors and factors for local host and environmental adapation.</title>
        <authorList>
            <person name="Onufrak A."/>
            <person name="Murdoch R.W."/>
            <person name="Gazis R."/>
            <person name="Huff M."/>
            <person name="Staton M."/>
            <person name="Klingeman W."/>
            <person name="Hadziabdic D."/>
        </authorList>
    </citation>
    <scope>NUCLEOTIDE SEQUENCE</scope>
    <source>
        <strain evidence="10">1262</strain>
    </source>
</reference>
<keyword evidence="7 9" id="KW-0496">Mitochondrion</keyword>
<dbReference type="PIRSF" id="PIRSF000022">
    <property type="entry name" value="Bc1_14K"/>
    <property type="match status" value="1"/>
</dbReference>
<dbReference type="InterPro" id="IPR003197">
    <property type="entry name" value="QCR7"/>
</dbReference>
<comment type="function">
    <text evidence="9">Component of the ubiquinol-cytochrome c oxidoreductase, a multisubunit transmembrane complex that is part of the mitochondrial electron transport chain which drives oxidative phosphorylation.</text>
</comment>
<evidence type="ECO:0000313" key="11">
    <source>
        <dbReference type="Proteomes" id="UP000749293"/>
    </source>
</evidence>
<evidence type="ECO:0000256" key="5">
    <source>
        <dbReference type="ARBA" id="ARBA00022792"/>
    </source>
</evidence>
<keyword evidence="5 9" id="KW-0999">Mitochondrion inner membrane</keyword>
<dbReference type="GO" id="GO:0045275">
    <property type="term" value="C:respiratory chain complex III"/>
    <property type="evidence" value="ECO:0007669"/>
    <property type="project" value="InterPro"/>
</dbReference>